<dbReference type="EMBL" id="JWZT01000682">
    <property type="protein sequence ID" value="KII73769.1"/>
    <property type="molecule type" value="Genomic_DNA"/>
</dbReference>
<dbReference type="Proteomes" id="UP000031668">
    <property type="component" value="Unassembled WGS sequence"/>
</dbReference>
<comment type="caution">
    <text evidence="1">The sequence shown here is derived from an EMBL/GenBank/DDBJ whole genome shotgun (WGS) entry which is preliminary data.</text>
</comment>
<gene>
    <name evidence="1" type="ORF">RF11_14629</name>
</gene>
<accession>A0A0C2J7I8</accession>
<evidence type="ECO:0000313" key="1">
    <source>
        <dbReference type="EMBL" id="KII73769.1"/>
    </source>
</evidence>
<keyword evidence="2" id="KW-1185">Reference proteome</keyword>
<sequence>MGFEIIYINNDNQLEFIELITRVVIAEKSISTDLIFHLGYKFSHEFKEMGYENGNTRHIPPINTCTNFAEPSLTTLLYRLWINLKRHAGIEPTLQPPQLEDRTPLRIPA</sequence>
<evidence type="ECO:0000313" key="2">
    <source>
        <dbReference type="Proteomes" id="UP000031668"/>
    </source>
</evidence>
<name>A0A0C2J7I8_THEKT</name>
<organism evidence="1 2">
    <name type="scientific">Thelohanellus kitauei</name>
    <name type="common">Myxosporean</name>
    <dbReference type="NCBI Taxonomy" id="669202"/>
    <lineage>
        <taxon>Eukaryota</taxon>
        <taxon>Metazoa</taxon>
        <taxon>Cnidaria</taxon>
        <taxon>Myxozoa</taxon>
        <taxon>Myxosporea</taxon>
        <taxon>Bivalvulida</taxon>
        <taxon>Platysporina</taxon>
        <taxon>Myxobolidae</taxon>
        <taxon>Thelohanellus</taxon>
    </lineage>
</organism>
<reference evidence="1 2" key="1">
    <citation type="journal article" date="2014" name="Genome Biol. Evol.">
        <title>The genome of the myxosporean Thelohanellus kitauei shows adaptations to nutrient acquisition within its fish host.</title>
        <authorList>
            <person name="Yang Y."/>
            <person name="Xiong J."/>
            <person name="Zhou Z."/>
            <person name="Huo F."/>
            <person name="Miao W."/>
            <person name="Ran C."/>
            <person name="Liu Y."/>
            <person name="Zhang J."/>
            <person name="Feng J."/>
            <person name="Wang M."/>
            <person name="Wang M."/>
            <person name="Wang L."/>
            <person name="Yao B."/>
        </authorList>
    </citation>
    <scope>NUCLEOTIDE SEQUENCE [LARGE SCALE GENOMIC DNA]</scope>
    <source>
        <strain evidence="1">Wuqing</strain>
    </source>
</reference>
<protein>
    <submittedName>
        <fullName evidence="1">Uncharacterized protein</fullName>
    </submittedName>
</protein>
<proteinExistence type="predicted"/>
<dbReference type="AlphaFoldDB" id="A0A0C2J7I8"/>